<feature type="domain" description="FAD-binding" evidence="1">
    <location>
        <begin position="27"/>
        <end position="351"/>
    </location>
</feature>
<dbReference type="InterPro" id="IPR050816">
    <property type="entry name" value="Flavin-dep_Halogenase_NPB"/>
</dbReference>
<gene>
    <name evidence="2" type="ORF">ALQ65_03840</name>
</gene>
<reference evidence="2 3" key="1">
    <citation type="submission" date="2018-08" db="EMBL/GenBank/DDBJ databases">
        <title>Recombination of ecologically and evolutionarily significant loci maintains genetic cohesion in the Pseudomonas syringae species complex.</title>
        <authorList>
            <person name="Dillon M."/>
            <person name="Thakur S."/>
            <person name="Almeida R.N.D."/>
            <person name="Weir B.S."/>
            <person name="Guttman D.S."/>
        </authorList>
    </citation>
    <scope>NUCLEOTIDE SEQUENCE [LARGE SCALE GENOMIC DNA]</scope>
    <source>
        <strain evidence="2 3">ICMP 12341</strain>
    </source>
</reference>
<dbReference type="Pfam" id="PF01494">
    <property type="entry name" value="FAD_binding_3"/>
    <property type="match status" value="1"/>
</dbReference>
<sequence>MHLFRHALPPSNRKGKPVPTIDREIRQVVVIGAGPAGSIAAALLKRQGHDVLVIERQLFPRFSIGESLLCHCLDFVEEAGMLEAVEAAGFQRKNGAAFARGEQYSDFDFGDTFSNGKPTTFQVQRSEFDKLLADQAELQGVDIRYQQAIISADFDGPQPVLQVKREDGSEYSVQATFVLDASGYGRVLPRLLDLEAPSGFPVRQAVFTHIEDHIDSPPFDRQKILVSLHPQHSDVWFWSIPFSAGRCSVGVVASAERFKDKPADLDACLRAFIDETPQLASVLKHAVWDTPARTIGGYSANVKTLHGKGFALLGNAAEFLDPVFSSGVTIAMRSASMAAGVLNRQLQGENVDWEREFAVPLKRGVDTFRAYVEGWYDGSFQNVIFYPGSAPDIRRMISSILAGYAWDERNPFVSEPKRRLRTLSEICADGGS</sequence>
<evidence type="ECO:0000313" key="2">
    <source>
        <dbReference type="EMBL" id="RMN07784.1"/>
    </source>
</evidence>
<accession>A0A3M3JAE5</accession>
<dbReference type="Gene3D" id="3.50.50.60">
    <property type="entry name" value="FAD/NAD(P)-binding domain"/>
    <property type="match status" value="1"/>
</dbReference>
<evidence type="ECO:0000313" key="3">
    <source>
        <dbReference type="Proteomes" id="UP000271468"/>
    </source>
</evidence>
<dbReference type="PANTHER" id="PTHR43747">
    <property type="entry name" value="FAD-BINDING PROTEIN"/>
    <property type="match status" value="1"/>
</dbReference>
<proteinExistence type="predicted"/>
<evidence type="ECO:0000259" key="1">
    <source>
        <dbReference type="Pfam" id="PF01494"/>
    </source>
</evidence>
<comment type="caution">
    <text evidence="2">The sequence shown here is derived from an EMBL/GenBank/DDBJ whole genome shotgun (WGS) entry which is preliminary data.</text>
</comment>
<dbReference type="InterPro" id="IPR002938">
    <property type="entry name" value="FAD-bd"/>
</dbReference>
<dbReference type="AlphaFoldDB" id="A0A3M3JAE5"/>
<protein>
    <submittedName>
        <fullName evidence="2">FAD-dependent oxidoreductase</fullName>
    </submittedName>
</protein>
<organism evidence="2 3">
    <name type="scientific">Pseudomonas syringae pv. coriandricola</name>
    <dbReference type="NCBI Taxonomy" id="264453"/>
    <lineage>
        <taxon>Bacteria</taxon>
        <taxon>Pseudomonadati</taxon>
        <taxon>Pseudomonadota</taxon>
        <taxon>Gammaproteobacteria</taxon>
        <taxon>Pseudomonadales</taxon>
        <taxon>Pseudomonadaceae</taxon>
        <taxon>Pseudomonas</taxon>
    </lineage>
</organism>
<dbReference type="SUPFAM" id="SSF51905">
    <property type="entry name" value="FAD/NAD(P)-binding domain"/>
    <property type="match status" value="1"/>
</dbReference>
<dbReference type="Proteomes" id="UP000271468">
    <property type="component" value="Unassembled WGS sequence"/>
</dbReference>
<name>A0A3M3JAE5_9PSED</name>
<dbReference type="EMBL" id="RBOV01000354">
    <property type="protein sequence ID" value="RMN07784.1"/>
    <property type="molecule type" value="Genomic_DNA"/>
</dbReference>
<dbReference type="GO" id="GO:0071949">
    <property type="term" value="F:FAD binding"/>
    <property type="evidence" value="ECO:0007669"/>
    <property type="project" value="InterPro"/>
</dbReference>
<dbReference type="InterPro" id="IPR036188">
    <property type="entry name" value="FAD/NAD-bd_sf"/>
</dbReference>
<dbReference type="GO" id="GO:0003824">
    <property type="term" value="F:catalytic activity"/>
    <property type="evidence" value="ECO:0007669"/>
    <property type="project" value="UniProtKB-ARBA"/>
</dbReference>
<dbReference type="PANTHER" id="PTHR43747:SF1">
    <property type="entry name" value="SLR1998 PROTEIN"/>
    <property type="match status" value="1"/>
</dbReference>